<dbReference type="EMBL" id="DSAC01000050">
    <property type="protein sequence ID" value="HHO73792.1"/>
    <property type="molecule type" value="Genomic_DNA"/>
</dbReference>
<reference evidence="1" key="1">
    <citation type="journal article" date="2020" name="mSystems">
        <title>Genome- and Community-Level Interaction Insights into Carbon Utilization and Element Cycling Functions of Hydrothermarchaeota in Hydrothermal Sediment.</title>
        <authorList>
            <person name="Zhou Z."/>
            <person name="Liu Y."/>
            <person name="Xu W."/>
            <person name="Pan J."/>
            <person name="Luo Z.H."/>
            <person name="Li M."/>
        </authorList>
    </citation>
    <scope>NUCLEOTIDE SEQUENCE [LARGE SCALE GENOMIC DNA]</scope>
    <source>
        <strain evidence="1">SpSt-114</strain>
    </source>
</reference>
<dbReference type="AlphaFoldDB" id="A0A7C5WYR9"/>
<gene>
    <name evidence="1" type="ORF">ENN04_04055</name>
</gene>
<accession>A0A7C5WYR9</accession>
<organism evidence="1">
    <name type="scientific">Thermocrinis ruber</name>
    <dbReference type="NCBI Taxonomy" id="75906"/>
    <lineage>
        <taxon>Bacteria</taxon>
        <taxon>Pseudomonadati</taxon>
        <taxon>Aquificota</taxon>
        <taxon>Aquificia</taxon>
        <taxon>Aquificales</taxon>
        <taxon>Aquificaceae</taxon>
        <taxon>Thermocrinis</taxon>
    </lineage>
</organism>
<comment type="caution">
    <text evidence="1">The sequence shown here is derived from an EMBL/GenBank/DDBJ whole genome shotgun (WGS) entry which is preliminary data.</text>
</comment>
<evidence type="ECO:0000313" key="1">
    <source>
        <dbReference type="EMBL" id="HHO73792.1"/>
    </source>
</evidence>
<sequence length="94" mass="11378">MPSERKAILERYAWDRTQDEEELLIRAMMYHNPVELLMAFSREELKKTFLENLHRFDDKNLNFWKFALEVSDEEFNRYAEGNFRFGLSGHSKEA</sequence>
<proteinExistence type="predicted"/>
<name>A0A7C5WYR9_9AQUI</name>
<protein>
    <submittedName>
        <fullName evidence="1">Uncharacterized protein</fullName>
    </submittedName>
</protein>